<name>A0A5J4WPC5_9EUKA</name>
<feature type="chain" id="PRO_5023876209" evidence="1">
    <location>
        <begin position="18"/>
        <end position="103"/>
    </location>
</feature>
<proteinExistence type="predicted"/>
<reference evidence="2 3" key="1">
    <citation type="submission" date="2019-03" db="EMBL/GenBank/DDBJ databases">
        <title>Single cell metagenomics reveals metabolic interactions within the superorganism composed of flagellate Streblomastix strix and complex community of Bacteroidetes bacteria on its surface.</title>
        <authorList>
            <person name="Treitli S.C."/>
            <person name="Kolisko M."/>
            <person name="Husnik F."/>
            <person name="Keeling P."/>
            <person name="Hampl V."/>
        </authorList>
    </citation>
    <scope>NUCLEOTIDE SEQUENCE [LARGE SCALE GENOMIC DNA]</scope>
    <source>
        <strain evidence="2">ST1C</strain>
    </source>
</reference>
<accession>A0A5J4WPC5</accession>
<keyword evidence="1" id="KW-0732">Signal</keyword>
<protein>
    <submittedName>
        <fullName evidence="2">Uncharacterized protein</fullName>
    </submittedName>
</protein>
<organism evidence="2 3">
    <name type="scientific">Streblomastix strix</name>
    <dbReference type="NCBI Taxonomy" id="222440"/>
    <lineage>
        <taxon>Eukaryota</taxon>
        <taxon>Metamonada</taxon>
        <taxon>Preaxostyla</taxon>
        <taxon>Oxymonadida</taxon>
        <taxon>Streblomastigidae</taxon>
        <taxon>Streblomastix</taxon>
    </lineage>
</organism>
<comment type="caution">
    <text evidence="2">The sequence shown here is derived from an EMBL/GenBank/DDBJ whole genome shotgun (WGS) entry which is preliminary data.</text>
</comment>
<evidence type="ECO:0000256" key="1">
    <source>
        <dbReference type="SAM" id="SignalP"/>
    </source>
</evidence>
<dbReference type="AlphaFoldDB" id="A0A5J4WPC5"/>
<sequence length="103" mass="11401">MTSILLIDLSPLVPVHAAPDIELDYEHDIPFRILYSEGLAIVESGRNVAAEGFGLGIPFGIWKTEGLPICPSLWGTVLFNNDQLNMDRQGIIAELYCIVPRFC</sequence>
<dbReference type="Proteomes" id="UP000324800">
    <property type="component" value="Unassembled WGS sequence"/>
</dbReference>
<evidence type="ECO:0000313" key="3">
    <source>
        <dbReference type="Proteomes" id="UP000324800"/>
    </source>
</evidence>
<dbReference type="EMBL" id="SNRW01001426">
    <property type="protein sequence ID" value="KAA6396446.1"/>
    <property type="molecule type" value="Genomic_DNA"/>
</dbReference>
<gene>
    <name evidence="2" type="ORF">EZS28_008032</name>
</gene>
<evidence type="ECO:0000313" key="2">
    <source>
        <dbReference type="EMBL" id="KAA6396446.1"/>
    </source>
</evidence>
<feature type="signal peptide" evidence="1">
    <location>
        <begin position="1"/>
        <end position="17"/>
    </location>
</feature>